<evidence type="ECO:0000313" key="1">
    <source>
        <dbReference type="EMBL" id="RVU27100.1"/>
    </source>
</evidence>
<reference evidence="1 2" key="1">
    <citation type="submission" date="2019-01" db="EMBL/GenBank/DDBJ databases">
        <authorList>
            <person name="Chen W.-M."/>
        </authorList>
    </citation>
    <scope>NUCLEOTIDE SEQUENCE [LARGE SCALE GENOMIC DNA]</scope>
    <source>
        <strain evidence="1 2">FSY-15</strain>
    </source>
</reference>
<sequence>MELLWGVDLGGTKIELAVLDKQNPKNVLFRERLPTESAKGYEHILGQIKKLVDQATEFFQQKPQRVGFATPGVLNPATQTMKNSNTQCLNGKALAKDLEEILACPVKLANDANCFALAEALLGAAPQVNPKAEIVFGIIMGTGVGGGLVAHNKIINGLHGIGGEWGHNILEEGGVDCYCGKSGCVEQVISGPALQDYYQKISGQEKNMKEIVEAYRNNSDEFAMATMERLFEYFGRAISTLINVMDPDVIVIGGGVGNIDELYTIGYDRIKKYIFNSGEVLTPIVKPILGDSAGVFGAAVLGYEL</sequence>
<dbReference type="AlphaFoldDB" id="A0A437PXZ2"/>
<keyword evidence="2" id="KW-1185">Reference proteome</keyword>
<dbReference type="PROSITE" id="PS01125">
    <property type="entry name" value="ROK"/>
    <property type="match status" value="1"/>
</dbReference>
<organism evidence="1 2">
    <name type="scientific">Sandaracinomonas limnophila</name>
    <dbReference type="NCBI Taxonomy" id="1862386"/>
    <lineage>
        <taxon>Bacteria</taxon>
        <taxon>Pseudomonadati</taxon>
        <taxon>Bacteroidota</taxon>
        <taxon>Cytophagia</taxon>
        <taxon>Cytophagales</taxon>
        <taxon>Flectobacillaceae</taxon>
        <taxon>Sandaracinomonas</taxon>
    </lineage>
</organism>
<evidence type="ECO:0000313" key="2">
    <source>
        <dbReference type="Proteomes" id="UP000282832"/>
    </source>
</evidence>
<dbReference type="PANTHER" id="PTHR18964">
    <property type="entry name" value="ROK (REPRESSOR, ORF, KINASE) FAMILY"/>
    <property type="match status" value="1"/>
</dbReference>
<gene>
    <name evidence="1" type="ORF">EOJ36_03290</name>
</gene>
<dbReference type="Gene3D" id="3.30.420.40">
    <property type="match status" value="2"/>
</dbReference>
<dbReference type="PANTHER" id="PTHR18964:SF174">
    <property type="entry name" value="D-ALLOSE KINASE-RELATED"/>
    <property type="match status" value="1"/>
</dbReference>
<accession>A0A437PXZ2</accession>
<comment type="caution">
    <text evidence="1">The sequence shown here is derived from an EMBL/GenBank/DDBJ whole genome shotgun (WGS) entry which is preliminary data.</text>
</comment>
<dbReference type="GO" id="GO:0004396">
    <property type="term" value="F:hexokinase activity"/>
    <property type="evidence" value="ECO:0007669"/>
    <property type="project" value="TreeGrafter"/>
</dbReference>
<dbReference type="EMBL" id="SACY01000001">
    <property type="protein sequence ID" value="RVU27100.1"/>
    <property type="molecule type" value="Genomic_DNA"/>
</dbReference>
<proteinExistence type="predicted"/>
<dbReference type="InterPro" id="IPR000600">
    <property type="entry name" value="ROK"/>
</dbReference>
<protein>
    <submittedName>
        <fullName evidence="1">ROK family protein</fullName>
    </submittedName>
</protein>
<dbReference type="InterPro" id="IPR049874">
    <property type="entry name" value="ROK_cs"/>
</dbReference>
<dbReference type="Proteomes" id="UP000282832">
    <property type="component" value="Unassembled WGS sequence"/>
</dbReference>
<dbReference type="RefSeq" id="WP_127802652.1">
    <property type="nucleotide sequence ID" value="NZ_SACY01000001.1"/>
</dbReference>
<dbReference type="SUPFAM" id="SSF53067">
    <property type="entry name" value="Actin-like ATPase domain"/>
    <property type="match status" value="1"/>
</dbReference>
<name>A0A437PXZ2_9BACT</name>
<dbReference type="OrthoDB" id="9810372at2"/>
<dbReference type="Pfam" id="PF00480">
    <property type="entry name" value="ROK"/>
    <property type="match status" value="1"/>
</dbReference>
<dbReference type="InterPro" id="IPR043129">
    <property type="entry name" value="ATPase_NBD"/>
</dbReference>